<dbReference type="RefSeq" id="WP_229673700.1">
    <property type="nucleotide sequence ID" value="NZ_BMJP01000001.1"/>
</dbReference>
<gene>
    <name evidence="2" type="ORF">FHS99_000409</name>
</gene>
<feature type="compositionally biased region" description="Basic and acidic residues" evidence="1">
    <location>
        <begin position="221"/>
        <end position="238"/>
    </location>
</feature>
<evidence type="ECO:0000313" key="3">
    <source>
        <dbReference type="Proteomes" id="UP000546701"/>
    </source>
</evidence>
<keyword evidence="3" id="KW-1185">Reference proteome</keyword>
<protein>
    <recommendedName>
        <fullName evidence="4">Replication protein A</fullName>
    </recommendedName>
</protein>
<dbReference type="Proteomes" id="UP000546701">
    <property type="component" value="Unassembled WGS sequence"/>
</dbReference>
<dbReference type="EMBL" id="JACIJR010000001">
    <property type="protein sequence ID" value="MBB5727953.1"/>
    <property type="molecule type" value="Genomic_DNA"/>
</dbReference>
<accession>A0A7W9F078</accession>
<reference evidence="2 3" key="1">
    <citation type="submission" date="2020-08" db="EMBL/GenBank/DDBJ databases">
        <title>Genomic Encyclopedia of Type Strains, Phase IV (KMG-IV): sequencing the most valuable type-strain genomes for metagenomic binning, comparative biology and taxonomic classification.</title>
        <authorList>
            <person name="Goeker M."/>
        </authorList>
    </citation>
    <scope>NUCLEOTIDE SEQUENCE [LARGE SCALE GENOMIC DNA]</scope>
    <source>
        <strain evidence="2 3">DSM 103336</strain>
    </source>
</reference>
<comment type="caution">
    <text evidence="2">The sequence shown here is derived from an EMBL/GenBank/DDBJ whole genome shotgun (WGS) entry which is preliminary data.</text>
</comment>
<proteinExistence type="predicted"/>
<evidence type="ECO:0008006" key="4">
    <source>
        <dbReference type="Google" id="ProtNLM"/>
    </source>
</evidence>
<evidence type="ECO:0000313" key="2">
    <source>
        <dbReference type="EMBL" id="MBB5727953.1"/>
    </source>
</evidence>
<feature type="region of interest" description="Disordered" evidence="1">
    <location>
        <begin position="218"/>
        <end position="238"/>
    </location>
</feature>
<sequence>MTARSFGEILGGAKQKAARTYQPIHRCSYNVGEREDRFYRPVPKSEVGARMRAAQAYDVEYRAQGKRNGPLGHIGLEVLRQLYRMCCPRTGRLDPAINTIAQKIRRGRTAVFDALAALKRHGFLDWIRRTEPTGNEGAGPQVKQASNAYRLDLPAKARALVAKIVGRAPRPVDDEARRAGDAAETDRMVASLPLREEMATRISDPLLAAVLARFGEAVASQERESAKRDESGQSRNEG</sequence>
<organism evidence="2 3">
    <name type="scientific">Sphingomonas prati</name>
    <dbReference type="NCBI Taxonomy" id="1843237"/>
    <lineage>
        <taxon>Bacteria</taxon>
        <taxon>Pseudomonadati</taxon>
        <taxon>Pseudomonadota</taxon>
        <taxon>Alphaproteobacteria</taxon>
        <taxon>Sphingomonadales</taxon>
        <taxon>Sphingomonadaceae</taxon>
        <taxon>Sphingomonas</taxon>
    </lineage>
</organism>
<evidence type="ECO:0000256" key="1">
    <source>
        <dbReference type="SAM" id="MobiDB-lite"/>
    </source>
</evidence>
<dbReference type="AlphaFoldDB" id="A0A7W9F078"/>
<name>A0A7W9F078_9SPHN</name>